<dbReference type="GO" id="GO:0006935">
    <property type="term" value="P:chemotaxis"/>
    <property type="evidence" value="ECO:0007669"/>
    <property type="project" value="UniProtKB-ARBA"/>
</dbReference>
<dbReference type="AlphaFoldDB" id="A0A330LLW0"/>
<dbReference type="InterPro" id="IPR003660">
    <property type="entry name" value="HAMP_dom"/>
</dbReference>
<sequence>MSVYKQISLRSKLLITSFAIIVLMVLFMTINLGNSLARMNKDIVDRTSMAMDEQVIARLKSEADSFAQEVSGFMNESYKTPLIVSNIIQQSMLDGNQAFNRQLMSQLVGSGLAENNNLSSMYVQFEKNGYDQNDHLYLNSEALHSVPKTGSLEIYWFRESANTLSQEQVEDPNEKYIDTKNEFGIREAEWFLCSKESLQPCVMEPYLAEITKGNSEMMTSLTVPVINNGQFKGLVGVDLNLPVFSKMTTDLSRKLYDGKSKVTLLSSLGLIVSSSHYQNKLGRPLKEAHSDFDGRLLTLYKSGGFLEKNGIYYVSLPISIAAVNTTWSILIEVPKSVALSARDELTELIDTIVASIVTQQIVIALVSSVFALLVMYALVASIVKPIYMLNTAIKRLASADGDLTQEINIDTHQELIELSDSVNQFMYKLRVMIDSLKSVNSKAQSLSKDAMVISDNTRQATVSQQAEIISVVTATNEMSTAAHEVSRFASDAADNTAKVRDEIRGSSLLLADSVTMVKSLTEDMQAAKVSISEVASRSDDINKIIDVIRAIAQQTNLLALNAAIEAARAGEQGRGFAVVADEVRSLASKTYASTEEINNMINALQLGVNSSVTIIEQGADKAKQTMLKTQSSYDSLHTALLDVDLISDGITHVATAAREQKVVNEDINRNLTSIGDESSALATMAENSAELSDKLQVEMNAVANQLALLKT</sequence>
<organism evidence="8 9">
    <name type="scientific">Moritella yayanosii</name>
    <dbReference type="NCBI Taxonomy" id="69539"/>
    <lineage>
        <taxon>Bacteria</taxon>
        <taxon>Pseudomonadati</taxon>
        <taxon>Pseudomonadota</taxon>
        <taxon>Gammaproteobacteria</taxon>
        <taxon>Alteromonadales</taxon>
        <taxon>Moritellaceae</taxon>
        <taxon>Moritella</taxon>
    </lineage>
</organism>
<dbReference type="PANTHER" id="PTHR32089:SF117">
    <property type="entry name" value="METHYL ACCEPTING SENSORY TRANSDUCER WITH CACHE_1 SMALL MOLECULE BINDING DOMAIN"/>
    <property type="match status" value="1"/>
</dbReference>
<evidence type="ECO:0000313" key="8">
    <source>
        <dbReference type="EMBL" id="SQD76961.1"/>
    </source>
</evidence>
<dbReference type="Pfam" id="PF00015">
    <property type="entry name" value="MCPsignal"/>
    <property type="match status" value="1"/>
</dbReference>
<feature type="domain" description="HAMP" evidence="7">
    <location>
        <begin position="380"/>
        <end position="434"/>
    </location>
</feature>
<dbReference type="CDD" id="cd12913">
    <property type="entry name" value="PDC1_MCP_like"/>
    <property type="match status" value="1"/>
</dbReference>
<dbReference type="CDD" id="cd06225">
    <property type="entry name" value="HAMP"/>
    <property type="match status" value="1"/>
</dbReference>
<dbReference type="SUPFAM" id="SSF58104">
    <property type="entry name" value="Methyl-accepting chemotaxis protein (MCP) signaling domain"/>
    <property type="match status" value="1"/>
</dbReference>
<gene>
    <name evidence="8" type="ORF">MORIYA_0483</name>
</gene>
<dbReference type="KEGG" id="mya:MORIYA_0483"/>
<reference evidence="9" key="1">
    <citation type="submission" date="2018-05" db="EMBL/GenBank/DDBJ databases">
        <authorList>
            <person name="Cea G.-C."/>
            <person name="William W."/>
        </authorList>
    </citation>
    <scope>NUCLEOTIDE SEQUENCE [LARGE SCALE GENOMIC DNA]</scope>
    <source>
        <strain evidence="9">DB21MT 5</strain>
    </source>
</reference>
<evidence type="ECO:0000256" key="4">
    <source>
        <dbReference type="PROSITE-ProRule" id="PRU00284"/>
    </source>
</evidence>
<dbReference type="InterPro" id="IPR004089">
    <property type="entry name" value="MCPsignal_dom"/>
</dbReference>
<dbReference type="Gene3D" id="3.30.450.20">
    <property type="entry name" value="PAS domain"/>
    <property type="match status" value="1"/>
</dbReference>
<dbReference type="SMART" id="SM00283">
    <property type="entry name" value="MA"/>
    <property type="match status" value="1"/>
</dbReference>
<evidence type="ECO:0000259" key="6">
    <source>
        <dbReference type="PROSITE" id="PS50111"/>
    </source>
</evidence>
<keyword evidence="2 4" id="KW-0807">Transducer</keyword>
<dbReference type="Gene3D" id="1.10.287.950">
    <property type="entry name" value="Methyl-accepting chemotaxis protein"/>
    <property type="match status" value="1"/>
</dbReference>
<dbReference type="OrthoDB" id="2489132at2"/>
<evidence type="ECO:0000256" key="2">
    <source>
        <dbReference type="ARBA" id="ARBA00023224"/>
    </source>
</evidence>
<keyword evidence="5" id="KW-0812">Transmembrane</keyword>
<dbReference type="PANTHER" id="PTHR32089">
    <property type="entry name" value="METHYL-ACCEPTING CHEMOTAXIS PROTEIN MCPB"/>
    <property type="match status" value="1"/>
</dbReference>
<accession>A0A330LLW0</accession>
<dbReference type="EMBL" id="LS483250">
    <property type="protein sequence ID" value="SQD76961.1"/>
    <property type="molecule type" value="Genomic_DNA"/>
</dbReference>
<name>A0A330LLW0_9GAMM</name>
<dbReference type="GO" id="GO:0007165">
    <property type="term" value="P:signal transduction"/>
    <property type="evidence" value="ECO:0007669"/>
    <property type="project" value="UniProtKB-KW"/>
</dbReference>
<dbReference type="FunFam" id="1.10.287.950:FF:000001">
    <property type="entry name" value="Methyl-accepting chemotaxis sensory transducer"/>
    <property type="match status" value="1"/>
</dbReference>
<feature type="transmembrane region" description="Helical" evidence="5">
    <location>
        <begin position="351"/>
        <end position="379"/>
    </location>
</feature>
<evidence type="ECO:0000256" key="1">
    <source>
        <dbReference type="ARBA" id="ARBA00004370"/>
    </source>
</evidence>
<feature type="transmembrane region" description="Helical" evidence="5">
    <location>
        <begin position="12"/>
        <end position="32"/>
    </location>
</feature>
<feature type="domain" description="Methyl-accepting transducer" evidence="6">
    <location>
        <begin position="439"/>
        <end position="675"/>
    </location>
</feature>
<keyword evidence="5" id="KW-1133">Transmembrane helix</keyword>
<evidence type="ECO:0000259" key="7">
    <source>
        <dbReference type="PROSITE" id="PS50885"/>
    </source>
</evidence>
<comment type="similarity">
    <text evidence="3">Belongs to the methyl-accepting chemotaxis (MCP) protein family.</text>
</comment>
<evidence type="ECO:0000313" key="9">
    <source>
        <dbReference type="Proteomes" id="UP000250163"/>
    </source>
</evidence>
<dbReference type="CDD" id="cd11386">
    <property type="entry name" value="MCP_signal"/>
    <property type="match status" value="1"/>
</dbReference>
<proteinExistence type="inferred from homology"/>
<keyword evidence="9" id="KW-1185">Reference proteome</keyword>
<comment type="subcellular location">
    <subcellularLocation>
        <location evidence="1">Membrane</location>
    </subcellularLocation>
</comment>
<evidence type="ECO:0000256" key="5">
    <source>
        <dbReference type="SAM" id="Phobius"/>
    </source>
</evidence>
<protein>
    <submittedName>
        <fullName evidence="8">Methyl-accepting chemotaxis protein</fullName>
    </submittedName>
</protein>
<dbReference type="GO" id="GO:0016020">
    <property type="term" value="C:membrane"/>
    <property type="evidence" value="ECO:0007669"/>
    <property type="project" value="UniProtKB-SubCell"/>
</dbReference>
<evidence type="ECO:0000256" key="3">
    <source>
        <dbReference type="ARBA" id="ARBA00029447"/>
    </source>
</evidence>
<dbReference type="PROSITE" id="PS50885">
    <property type="entry name" value="HAMP"/>
    <property type="match status" value="1"/>
</dbReference>
<keyword evidence="5" id="KW-0472">Membrane</keyword>
<dbReference type="Proteomes" id="UP000250163">
    <property type="component" value="Chromosome MORIYA"/>
</dbReference>
<dbReference type="SMART" id="SM00304">
    <property type="entry name" value="HAMP"/>
    <property type="match status" value="1"/>
</dbReference>
<dbReference type="PROSITE" id="PS50111">
    <property type="entry name" value="CHEMOTAXIS_TRANSDUC_2"/>
    <property type="match status" value="1"/>
</dbReference>